<dbReference type="EMBL" id="CCKQ01000776">
    <property type="protein sequence ID" value="CDW71872.1"/>
    <property type="molecule type" value="Genomic_DNA"/>
</dbReference>
<feature type="coiled-coil region" evidence="1">
    <location>
        <begin position="348"/>
        <end position="375"/>
    </location>
</feature>
<protein>
    <submittedName>
        <fullName evidence="3">Uncharacterized protein</fullName>
    </submittedName>
</protein>
<keyword evidence="4" id="KW-1185">Reference proteome</keyword>
<keyword evidence="1" id="KW-0175">Coiled coil</keyword>
<evidence type="ECO:0000256" key="2">
    <source>
        <dbReference type="SAM" id="MobiDB-lite"/>
    </source>
</evidence>
<dbReference type="AlphaFoldDB" id="A0A077ZPH3"/>
<evidence type="ECO:0000313" key="4">
    <source>
        <dbReference type="Proteomes" id="UP000039865"/>
    </source>
</evidence>
<sequence length="523" mass="61905">MKKQQTLISSLNTYSQAFETSNYFSKRFASRNDNQSQVADLKARSNTIYKNWDKKKARIEYWKKKEIDQKVIKTDVNPDENQQDINKQRQLLIEFRDLGKNLFSNRKLAKSQIAVAQSQKLQHQNNQRKILQQKQDREQNKVTTILKETLQEIKPEKNYRRTIDIKKNVVQKCIDENVPSVYHQFNKNLDKLELFQMVDQHYRQSVIQDKDMNTDLQLEYQNHYADNQTRNENLQLKKNKSSNQYLVMQIEDQLLPVKKIVPDRSLKKLLGIENWENDQQNNLNSNEINQASADGLPISLKDYNWVYQDKIQPTKSNERLHKNLSNLEQQIEGQLPHNPMLSFQQLDKTKNQKGIDETREKLKNLKERIQSQKDKKPMFREVLHSGYWKYKSKHFDDSSTNIYGTFQQDDNDIKPFTITTESNSIPELASLNLFRSQELQNEKRTQNLSNTRYHHQGSKALNNDSPKMLKSLPNIKNNKGNSIIMQNQNIRDILQKQQIKQNLVNESISKNWIKGRNNRSLKE</sequence>
<evidence type="ECO:0000256" key="1">
    <source>
        <dbReference type="SAM" id="Coils"/>
    </source>
</evidence>
<dbReference type="Proteomes" id="UP000039865">
    <property type="component" value="Unassembled WGS sequence"/>
</dbReference>
<reference evidence="3 4" key="1">
    <citation type="submission" date="2014-06" db="EMBL/GenBank/DDBJ databases">
        <authorList>
            <person name="Swart Estienne"/>
        </authorList>
    </citation>
    <scope>NUCLEOTIDE SEQUENCE [LARGE SCALE GENOMIC DNA]</scope>
    <source>
        <strain evidence="3 4">130c</strain>
    </source>
</reference>
<name>A0A077ZPH3_STYLE</name>
<feature type="region of interest" description="Disordered" evidence="2">
    <location>
        <begin position="448"/>
        <end position="468"/>
    </location>
</feature>
<evidence type="ECO:0000313" key="3">
    <source>
        <dbReference type="EMBL" id="CDW71872.1"/>
    </source>
</evidence>
<gene>
    <name evidence="3" type="primary">Contig8021.g8551</name>
    <name evidence="3" type="ORF">STYLEM_822</name>
</gene>
<accession>A0A077ZPH3</accession>
<dbReference type="InParanoid" id="A0A077ZPH3"/>
<organism evidence="3 4">
    <name type="scientific">Stylonychia lemnae</name>
    <name type="common">Ciliate</name>
    <dbReference type="NCBI Taxonomy" id="5949"/>
    <lineage>
        <taxon>Eukaryota</taxon>
        <taxon>Sar</taxon>
        <taxon>Alveolata</taxon>
        <taxon>Ciliophora</taxon>
        <taxon>Intramacronucleata</taxon>
        <taxon>Spirotrichea</taxon>
        <taxon>Stichotrichia</taxon>
        <taxon>Sporadotrichida</taxon>
        <taxon>Oxytrichidae</taxon>
        <taxon>Stylonychinae</taxon>
        <taxon>Stylonychia</taxon>
    </lineage>
</organism>
<proteinExistence type="predicted"/>